<feature type="region of interest" description="Disordered" evidence="1">
    <location>
        <begin position="1"/>
        <end position="55"/>
    </location>
</feature>
<gene>
    <name evidence="2" type="ORF">FRACYDRAFT_237297</name>
</gene>
<dbReference type="Proteomes" id="UP000095751">
    <property type="component" value="Unassembled WGS sequence"/>
</dbReference>
<name>A0A1E7FLP9_9STRA</name>
<organism evidence="2 3">
    <name type="scientific">Fragilariopsis cylindrus CCMP1102</name>
    <dbReference type="NCBI Taxonomy" id="635003"/>
    <lineage>
        <taxon>Eukaryota</taxon>
        <taxon>Sar</taxon>
        <taxon>Stramenopiles</taxon>
        <taxon>Ochrophyta</taxon>
        <taxon>Bacillariophyta</taxon>
        <taxon>Bacillariophyceae</taxon>
        <taxon>Bacillariophycidae</taxon>
        <taxon>Bacillariales</taxon>
        <taxon>Bacillariaceae</taxon>
        <taxon>Fragilariopsis</taxon>
    </lineage>
</organism>
<feature type="compositionally biased region" description="Acidic residues" evidence="1">
    <location>
        <begin position="42"/>
        <end position="55"/>
    </location>
</feature>
<reference evidence="2 3" key="1">
    <citation type="submission" date="2016-09" db="EMBL/GenBank/DDBJ databases">
        <title>Extensive genetic diversity and differential bi-allelic expression allows diatom success in the polar Southern Ocean.</title>
        <authorList>
            <consortium name="DOE Joint Genome Institute"/>
            <person name="Mock T."/>
            <person name="Otillar R.P."/>
            <person name="Strauss J."/>
            <person name="Dupont C."/>
            <person name="Frickenhaus S."/>
            <person name="Maumus F."/>
            <person name="Mcmullan M."/>
            <person name="Sanges R."/>
            <person name="Schmutz J."/>
            <person name="Toseland A."/>
            <person name="Valas R."/>
            <person name="Veluchamy A."/>
            <person name="Ward B.J."/>
            <person name="Allen A."/>
            <person name="Barry K."/>
            <person name="Falciatore A."/>
            <person name="Ferrante M."/>
            <person name="Fortunato A.E."/>
            <person name="Gloeckner G."/>
            <person name="Gruber A."/>
            <person name="Hipkin R."/>
            <person name="Janech M."/>
            <person name="Kroth P."/>
            <person name="Leese F."/>
            <person name="Lindquist E."/>
            <person name="Lyon B.R."/>
            <person name="Martin J."/>
            <person name="Mayer C."/>
            <person name="Parker M."/>
            <person name="Quesneville H."/>
            <person name="Raymond J."/>
            <person name="Uhlig C."/>
            <person name="Valentin K.U."/>
            <person name="Worden A.Z."/>
            <person name="Armbrust E.V."/>
            <person name="Bowler C."/>
            <person name="Green B."/>
            <person name="Moulton V."/>
            <person name="Van Oosterhout C."/>
            <person name="Grigoriev I."/>
        </authorList>
    </citation>
    <scope>NUCLEOTIDE SEQUENCE [LARGE SCALE GENOMIC DNA]</scope>
    <source>
        <strain evidence="2 3">CCMP1102</strain>
    </source>
</reference>
<dbReference type="EMBL" id="KV784356">
    <property type="protein sequence ID" value="OEU19005.1"/>
    <property type="molecule type" value="Genomic_DNA"/>
</dbReference>
<dbReference type="InParanoid" id="A0A1E7FLP9"/>
<sequence length="189" mass="22061">MNNHGNNYRDNRRKRENRGEFSGRIPKKSRGSRERSNSSDDQREEEGAVLEEVDPVIEARKALEMFEEVSGEAVVHSLPITKKEMGSSRRYERNNLHKNNTNGSAASRMIEQKRSYNNGKRNQHDANKKEVVKQDPALEKRRAEEENTKEKKKIEEEKARRKKRKEEGEARRKKFRPTIAGLQDSNCLL</sequence>
<dbReference type="KEGG" id="fcy:FRACYDRAFT_237297"/>
<proteinExistence type="predicted"/>
<feature type="region of interest" description="Disordered" evidence="1">
    <location>
        <begin position="69"/>
        <end position="189"/>
    </location>
</feature>
<feature type="compositionally biased region" description="Basic and acidic residues" evidence="1">
    <location>
        <begin position="81"/>
        <end position="95"/>
    </location>
</feature>
<accession>A0A1E7FLP9</accession>
<feature type="compositionally biased region" description="Basic and acidic residues" evidence="1">
    <location>
        <begin position="122"/>
        <end position="170"/>
    </location>
</feature>
<evidence type="ECO:0000313" key="3">
    <source>
        <dbReference type="Proteomes" id="UP000095751"/>
    </source>
</evidence>
<dbReference type="AlphaFoldDB" id="A0A1E7FLP9"/>
<protein>
    <submittedName>
        <fullName evidence="2">Uncharacterized protein</fullName>
    </submittedName>
</protein>
<keyword evidence="3" id="KW-1185">Reference proteome</keyword>
<evidence type="ECO:0000256" key="1">
    <source>
        <dbReference type="SAM" id="MobiDB-lite"/>
    </source>
</evidence>
<evidence type="ECO:0000313" key="2">
    <source>
        <dbReference type="EMBL" id="OEU19005.1"/>
    </source>
</evidence>
<feature type="compositionally biased region" description="Basic and acidic residues" evidence="1">
    <location>
        <begin position="31"/>
        <end position="41"/>
    </location>
</feature>